<dbReference type="AlphaFoldDB" id="A0A7S1EWZ4"/>
<evidence type="ECO:0000313" key="1">
    <source>
        <dbReference type="EMBL" id="CAD8828516.1"/>
    </source>
</evidence>
<name>A0A7S1EWZ4_NOCSC</name>
<proteinExistence type="predicted"/>
<accession>A0A7S1EWZ4</accession>
<reference evidence="1" key="1">
    <citation type="submission" date="2021-01" db="EMBL/GenBank/DDBJ databases">
        <authorList>
            <person name="Corre E."/>
            <person name="Pelletier E."/>
            <person name="Niang G."/>
            <person name="Scheremetjew M."/>
            <person name="Finn R."/>
            <person name="Kale V."/>
            <person name="Holt S."/>
            <person name="Cochrane G."/>
            <person name="Meng A."/>
            <person name="Brown T."/>
            <person name="Cohen L."/>
        </authorList>
    </citation>
    <scope>NUCLEOTIDE SEQUENCE</scope>
</reference>
<gene>
    <name evidence="1" type="ORF">NSCI0253_LOCUS2862</name>
</gene>
<organism evidence="1">
    <name type="scientific">Noctiluca scintillans</name>
    <name type="common">Sea sparkle</name>
    <name type="synonym">Red tide dinoflagellate</name>
    <dbReference type="NCBI Taxonomy" id="2966"/>
    <lineage>
        <taxon>Eukaryota</taxon>
        <taxon>Sar</taxon>
        <taxon>Alveolata</taxon>
        <taxon>Dinophyceae</taxon>
        <taxon>Noctilucales</taxon>
        <taxon>Noctilucaceae</taxon>
        <taxon>Noctiluca</taxon>
    </lineage>
</organism>
<sequence length="366" mass="40931">MSCARRAREENTSVRPSAKRLKFAANIEEQIEVVLRMLDNAENRSPSCQVLLASMVPGCLGPPLDERDDSQMEVAGIVGQVLEELHAATLKSVARIEPLVGWSGWPNQAGRTQIDVELVEAKRVASVARQVASQRRSALCQAQRVTDGELGRLQQVIRDLEAAQERQRVVGEEVSKVEALLQEHLVPLKEGLFDGEAEARAHVDALLPQILDLHCEDSLKSSFVQAAVLKPDSREHFDRICFQEAEERFSQGLAQWRGDMQALVPVIKGFDRRITETSERHEAFLEAERDAGFEVQRAAEAQRTAEVELQRVQSAADAVNRVVPELETLRVRLAEEKKAMSAFNFLRDRVKFTCQSDVLWPSCCSS</sequence>
<protein>
    <submittedName>
        <fullName evidence="1">Uncharacterized protein</fullName>
    </submittedName>
</protein>
<dbReference type="EMBL" id="HBFQ01004130">
    <property type="protein sequence ID" value="CAD8828516.1"/>
    <property type="molecule type" value="Transcribed_RNA"/>
</dbReference>